<dbReference type="EMBL" id="CP009225">
    <property type="protein sequence ID" value="AKC62076.1"/>
    <property type="molecule type" value="Genomic_DNA"/>
</dbReference>
<evidence type="ECO:0000313" key="9">
    <source>
        <dbReference type="Proteomes" id="UP000486601"/>
    </source>
</evidence>
<evidence type="ECO:0000313" key="4">
    <source>
        <dbReference type="EMBL" id="AKC62076.1"/>
    </source>
</evidence>
<comment type="similarity">
    <text evidence="1">Belongs to the EamA transporter family.</text>
</comment>
<feature type="transmembrane region" description="Helical" evidence="2">
    <location>
        <begin position="280"/>
        <end position="298"/>
    </location>
</feature>
<feature type="domain" description="EamA" evidence="3">
    <location>
        <begin position="158"/>
        <end position="296"/>
    </location>
</feature>
<feature type="transmembrane region" description="Helical" evidence="2">
    <location>
        <begin position="254"/>
        <end position="274"/>
    </location>
</feature>
<dbReference type="KEGG" id="cld:CLSPO_c13560"/>
<dbReference type="RefSeq" id="WP_003490872.1">
    <property type="nucleotide sequence ID" value="NZ_CBCRVC010000022.1"/>
</dbReference>
<protein>
    <submittedName>
        <fullName evidence="5">EamA family transporter</fullName>
    </submittedName>
    <submittedName>
        <fullName evidence="4">Putative transporter</fullName>
    </submittedName>
</protein>
<evidence type="ECO:0000313" key="6">
    <source>
        <dbReference type="EMBL" id="PHH00729.1"/>
    </source>
</evidence>
<dbReference type="Pfam" id="PF00892">
    <property type="entry name" value="EamA"/>
    <property type="match status" value="2"/>
</dbReference>
<proteinExistence type="inferred from homology"/>
<gene>
    <name evidence="4" type="ORF">CLSPO_c13560</name>
    <name evidence="6" type="ORF">CRX47_13025</name>
    <name evidence="5" type="ORF">FDF70_05510</name>
</gene>
<dbReference type="SUPFAM" id="SSF103481">
    <property type="entry name" value="Multidrug resistance efflux transporter EmrE"/>
    <property type="match status" value="2"/>
</dbReference>
<sequence length="328" mass="37203">MFKSVSDKKLGLILVLLAAMFWGYVGVPTKHLADLGFDNYTISFFKTSIPAIFYLIYSFKKDPSLFKVDKKGVLFFIIYGIVVIAGCFIAFNVTINLLPLALATMFLYTSQIWVVTISYFIFKEKFTLQKSISMLLILIGCFMMCEVHKLGNFSLSTKGIFWGLISGFTFALQIILAKVSNEKYHYNHNTLLTYSFLFAAIFLFPFMDMKNNIHIFKSSNNLFFLFKNIFWSVIGTLIANTAYVKSVQYIEASIASMVSSLELVIASILGFIVFNQALNLVQILGMALILVSIILLEMKKSDLIKLFKKTNKNLKITSDPTIETEIKL</sequence>
<dbReference type="Proteomes" id="UP000486601">
    <property type="component" value="Unassembled WGS sequence"/>
</dbReference>
<dbReference type="Proteomes" id="UP000033052">
    <property type="component" value="Chromosome"/>
</dbReference>
<dbReference type="PANTHER" id="PTHR22911">
    <property type="entry name" value="ACYL-MALONYL CONDENSING ENZYME-RELATED"/>
    <property type="match status" value="1"/>
</dbReference>
<keyword evidence="8" id="KW-1185">Reference proteome</keyword>
<evidence type="ECO:0000256" key="2">
    <source>
        <dbReference type="SAM" id="Phobius"/>
    </source>
</evidence>
<evidence type="ECO:0000259" key="3">
    <source>
        <dbReference type="Pfam" id="PF00892"/>
    </source>
</evidence>
<feature type="domain" description="EamA" evidence="3">
    <location>
        <begin position="10"/>
        <end position="144"/>
    </location>
</feature>
<dbReference type="PANTHER" id="PTHR22911:SF133">
    <property type="entry name" value="MEMBRANE PROTEIN"/>
    <property type="match status" value="1"/>
</dbReference>
<feature type="transmembrane region" description="Helical" evidence="2">
    <location>
        <begin position="191"/>
        <end position="207"/>
    </location>
</feature>
<feature type="transmembrane region" description="Helical" evidence="2">
    <location>
        <begin position="159"/>
        <end position="179"/>
    </location>
</feature>
<organism evidence="5 9">
    <name type="scientific">Clostridium sporogenes</name>
    <dbReference type="NCBI Taxonomy" id="1509"/>
    <lineage>
        <taxon>Bacteria</taxon>
        <taxon>Bacillati</taxon>
        <taxon>Bacillota</taxon>
        <taxon>Clostridia</taxon>
        <taxon>Eubacteriales</taxon>
        <taxon>Clostridiaceae</taxon>
        <taxon>Clostridium</taxon>
    </lineage>
</organism>
<feature type="transmembrane region" description="Helical" evidence="2">
    <location>
        <begin position="222"/>
        <end position="242"/>
    </location>
</feature>
<evidence type="ECO:0000313" key="5">
    <source>
        <dbReference type="EMBL" id="NFR60973.1"/>
    </source>
</evidence>
<accession>A0A7X5P7T9</accession>
<keyword evidence="2" id="KW-0472">Membrane</keyword>
<dbReference type="GO" id="GO:0016020">
    <property type="term" value="C:membrane"/>
    <property type="evidence" value="ECO:0007669"/>
    <property type="project" value="InterPro"/>
</dbReference>
<dbReference type="FunFam" id="1.10.3730.20:FF:000053">
    <property type="entry name" value="EamA-like transporter family protein"/>
    <property type="match status" value="1"/>
</dbReference>
<feature type="transmembrane region" description="Helical" evidence="2">
    <location>
        <begin position="72"/>
        <end position="91"/>
    </location>
</feature>
<dbReference type="Proteomes" id="UP000223854">
    <property type="component" value="Unassembled WGS sequence"/>
</dbReference>
<feature type="transmembrane region" description="Helical" evidence="2">
    <location>
        <begin position="97"/>
        <end position="122"/>
    </location>
</feature>
<dbReference type="EMBL" id="SXCS01000002">
    <property type="protein sequence ID" value="NFR60973.1"/>
    <property type="molecule type" value="Genomic_DNA"/>
</dbReference>
<dbReference type="Gene3D" id="1.10.3730.20">
    <property type="match status" value="2"/>
</dbReference>
<dbReference type="InterPro" id="IPR000620">
    <property type="entry name" value="EamA_dom"/>
</dbReference>
<reference evidence="4 7" key="2">
    <citation type="journal article" date="2015" name="PLoS ONE">
        <title>A universal mariner transposon system for forward genetic studies in the genus clostridium.</title>
        <authorList>
            <person name="Zhang Y."/>
            <person name="Grosse-Honebrink A."/>
            <person name="Minton N.P."/>
        </authorList>
    </citation>
    <scope>NUCLEOTIDE SEQUENCE [LARGE SCALE GENOMIC DNA]</scope>
    <source>
        <strain evidence="4 7">NCIMB 10696</strain>
    </source>
</reference>
<reference evidence="4" key="1">
    <citation type="submission" date="2014-08" db="EMBL/GenBank/DDBJ databases">
        <authorList>
            <person name="Kubiak A."/>
            <person name="Poehlein A."/>
            <person name="Daniel R."/>
            <person name="Minton N.P."/>
        </authorList>
    </citation>
    <scope>NUCLEOTIDE SEQUENCE</scope>
    <source>
        <strain evidence="4">NCIMB 10696</strain>
    </source>
</reference>
<dbReference type="GeneID" id="92938075"/>
<evidence type="ECO:0000313" key="7">
    <source>
        <dbReference type="Proteomes" id="UP000033052"/>
    </source>
</evidence>
<evidence type="ECO:0000313" key="8">
    <source>
        <dbReference type="Proteomes" id="UP000223854"/>
    </source>
</evidence>
<dbReference type="AlphaFoldDB" id="A0A7X5P7T9"/>
<reference evidence="6 8" key="3">
    <citation type="submission" date="2017-09" db="EMBL/GenBank/DDBJ databases">
        <title>FDA dAtabase for Regulatory Grade micrObial Sequences (FDA-ARGOS): Supporting development and validation of Infectious Disease Dx tests.</title>
        <authorList>
            <person name="Kerrigan L."/>
            <person name="Long C."/>
            <person name="Tallon L.J."/>
            <person name="Sadzewicz L."/>
            <person name="Ott S."/>
            <person name="Zhao X."/>
            <person name="Nagaraj S."/>
            <person name="Vavikolanu K."/>
            <person name="Aluvathingal J."/>
            <person name="Nadendla S."/>
            <person name="Sichtig H."/>
        </authorList>
    </citation>
    <scope>NUCLEOTIDE SEQUENCE [LARGE SCALE GENOMIC DNA]</scope>
    <source>
        <strain evidence="6 8">FDAARGOS_423</strain>
    </source>
</reference>
<feature type="transmembrane region" description="Helical" evidence="2">
    <location>
        <begin position="39"/>
        <end position="60"/>
    </location>
</feature>
<evidence type="ECO:0000256" key="1">
    <source>
        <dbReference type="ARBA" id="ARBA00007362"/>
    </source>
</evidence>
<feature type="transmembrane region" description="Helical" evidence="2">
    <location>
        <begin position="134"/>
        <end position="153"/>
    </location>
</feature>
<reference evidence="5 9" key="4">
    <citation type="submission" date="2019-04" db="EMBL/GenBank/DDBJ databases">
        <title>Genome sequencing of Clostridium botulinum Groups I-IV and Clostridium butyricum.</title>
        <authorList>
            <person name="Brunt J."/>
            <person name="Van Vliet A.H.M."/>
            <person name="Stringer S.C."/>
            <person name="Carter A.T."/>
            <person name="Peck M.W."/>
        </authorList>
    </citation>
    <scope>NUCLEOTIDE SEQUENCE [LARGE SCALE GENOMIC DNA]</scope>
    <source>
        <strain evidence="5 9">IFR 18/108</strain>
    </source>
</reference>
<keyword evidence="2" id="KW-0812">Transmembrane</keyword>
<keyword evidence="2" id="KW-1133">Transmembrane helix</keyword>
<dbReference type="InterPro" id="IPR037185">
    <property type="entry name" value="EmrE-like"/>
</dbReference>
<name>A0A7X5P7T9_CLOSG</name>
<dbReference type="EMBL" id="PDLH01000007">
    <property type="protein sequence ID" value="PHH00729.1"/>
    <property type="molecule type" value="Genomic_DNA"/>
</dbReference>